<keyword evidence="2" id="KW-0812">Transmembrane</keyword>
<keyword evidence="2" id="KW-1133">Transmembrane helix</keyword>
<evidence type="ECO:0000313" key="4">
    <source>
        <dbReference type="Proteomes" id="UP000013827"/>
    </source>
</evidence>
<keyword evidence="2" id="KW-0472">Membrane</keyword>
<proteinExistence type="predicted"/>
<protein>
    <recommendedName>
        <fullName evidence="5">Apple domain-containing protein</fullName>
    </recommendedName>
</protein>
<organism evidence="3 4">
    <name type="scientific">Emiliania huxleyi (strain CCMP1516)</name>
    <dbReference type="NCBI Taxonomy" id="280463"/>
    <lineage>
        <taxon>Eukaryota</taxon>
        <taxon>Haptista</taxon>
        <taxon>Haptophyta</taxon>
        <taxon>Prymnesiophyceae</taxon>
        <taxon>Isochrysidales</taxon>
        <taxon>Noelaerhabdaceae</taxon>
        <taxon>Emiliania</taxon>
    </lineage>
</organism>
<feature type="transmembrane region" description="Helical" evidence="2">
    <location>
        <begin position="43"/>
        <end position="61"/>
    </location>
</feature>
<feature type="region of interest" description="Disordered" evidence="1">
    <location>
        <begin position="83"/>
        <end position="133"/>
    </location>
</feature>
<evidence type="ECO:0000256" key="2">
    <source>
        <dbReference type="SAM" id="Phobius"/>
    </source>
</evidence>
<dbReference type="EnsemblProtists" id="EOD20483">
    <property type="protein sequence ID" value="EOD20483"/>
    <property type="gene ID" value="EMIHUDRAFT_101837"/>
</dbReference>
<dbReference type="PaxDb" id="2903-EOD20483"/>
<sequence length="842" mass="88743">MADLRVVGRAGEVDYPAAPDEDSNGRALLARRPRFTKAAAARFLRLCACSVFVGLMLLIALPPTFVQIESSIAHLSDGTFSFLVPPPPPPPPPSPPPPLPPPPSLLPPQPPQPPPPPPPPPPLPPPPLPPPRRCTVAVVGSSVAAGLQAAPSPTTGERPLGWAGRLRTALADPRHGLVLSNSAVPGATVATTAPVLAALLSGPEVPGTVVIGLSLANEGLASTGSEAAARQLADGFLLGLHELASSAERAGASVVLGGVYPNDDLDLTQTRELRRTHARMAAWRWPVINFLERTEAGAGQSPLAHWQPRMRADAWHPNEEGHAAMFDAINLRLFLQPAGCGHGRPPLLPPAPPTFPPLQPHLELKPHPPRTPPRIVALRPEGACRTADGGVGTYDERWGLTLAGCEAACDAGCQAFEFAPYLARTGTSKCELHSERIKYAVPLPGAACYTKSAGPPSPAPPPLPLTPPSLPAGGGYRAPVGLASDDAAQLDAMLQGEYSRRLYGALIDVCASHRVDVEALHLVYLDLVPGHLRSIARSLGVCGLTSGSDSGIATPQYWAGGRAPSYRCKSDGQLGCVRPCRFSPPYGSPQRASRLAANDALLYASMSGGMDPDDSAWLMPALSTPFTPVPPQTWVEVSHCPRWDARSKSTAALRTAGWSKMWFYVAPGSGLSIGLSVDTGRTVVIDETAALATRHFGADQQCAGSEHCWGGRVGGNPKSVLSDTLPSLKEDGDASPLVRYVRHELGLSDADIAGLDSIQRLGHFETSCTQRRFELILFTDGAAIHEGTTNLEAAEALPSRIKCGRHPHLVACTPQSPGIRYMSPCRGYGSALYSGDVQRSIC</sequence>
<keyword evidence="4" id="KW-1185">Reference proteome</keyword>
<dbReference type="KEGG" id="ehx:EMIHUDRAFT_101837"/>
<dbReference type="Gene3D" id="3.40.50.1110">
    <property type="entry name" value="SGNH hydrolase"/>
    <property type="match status" value="1"/>
</dbReference>
<feature type="compositionally biased region" description="Pro residues" evidence="1">
    <location>
        <begin position="84"/>
        <end position="132"/>
    </location>
</feature>
<dbReference type="Proteomes" id="UP000013827">
    <property type="component" value="Unassembled WGS sequence"/>
</dbReference>
<reference evidence="3" key="2">
    <citation type="submission" date="2024-10" db="UniProtKB">
        <authorList>
            <consortium name="EnsemblProtists"/>
        </authorList>
    </citation>
    <scope>IDENTIFICATION</scope>
</reference>
<evidence type="ECO:0000256" key="1">
    <source>
        <dbReference type="SAM" id="MobiDB-lite"/>
    </source>
</evidence>
<dbReference type="CDD" id="cd00229">
    <property type="entry name" value="SGNH_hydrolase"/>
    <property type="match status" value="1"/>
</dbReference>
<accession>A0A0D3JAE8</accession>
<dbReference type="SUPFAM" id="SSF52266">
    <property type="entry name" value="SGNH hydrolase"/>
    <property type="match status" value="1"/>
</dbReference>
<name>A0A0D3JAE8_EMIH1</name>
<dbReference type="GeneID" id="17266030"/>
<reference evidence="4" key="1">
    <citation type="journal article" date="2013" name="Nature">
        <title>Pan genome of the phytoplankton Emiliania underpins its global distribution.</title>
        <authorList>
            <person name="Read B.A."/>
            <person name="Kegel J."/>
            <person name="Klute M.J."/>
            <person name="Kuo A."/>
            <person name="Lefebvre S.C."/>
            <person name="Maumus F."/>
            <person name="Mayer C."/>
            <person name="Miller J."/>
            <person name="Monier A."/>
            <person name="Salamov A."/>
            <person name="Young J."/>
            <person name="Aguilar M."/>
            <person name="Claverie J.M."/>
            <person name="Frickenhaus S."/>
            <person name="Gonzalez K."/>
            <person name="Herman E.K."/>
            <person name="Lin Y.C."/>
            <person name="Napier J."/>
            <person name="Ogata H."/>
            <person name="Sarno A.F."/>
            <person name="Shmutz J."/>
            <person name="Schroeder D."/>
            <person name="de Vargas C."/>
            <person name="Verret F."/>
            <person name="von Dassow P."/>
            <person name="Valentin K."/>
            <person name="Van de Peer Y."/>
            <person name="Wheeler G."/>
            <person name="Dacks J.B."/>
            <person name="Delwiche C.F."/>
            <person name="Dyhrman S.T."/>
            <person name="Glockner G."/>
            <person name="John U."/>
            <person name="Richards T."/>
            <person name="Worden A.Z."/>
            <person name="Zhang X."/>
            <person name="Grigoriev I.V."/>
            <person name="Allen A.E."/>
            <person name="Bidle K."/>
            <person name="Borodovsky M."/>
            <person name="Bowler C."/>
            <person name="Brownlee C."/>
            <person name="Cock J.M."/>
            <person name="Elias M."/>
            <person name="Gladyshev V.N."/>
            <person name="Groth M."/>
            <person name="Guda C."/>
            <person name="Hadaegh A."/>
            <person name="Iglesias-Rodriguez M.D."/>
            <person name="Jenkins J."/>
            <person name="Jones B.M."/>
            <person name="Lawson T."/>
            <person name="Leese F."/>
            <person name="Lindquist E."/>
            <person name="Lobanov A."/>
            <person name="Lomsadze A."/>
            <person name="Malik S.B."/>
            <person name="Marsh M.E."/>
            <person name="Mackinder L."/>
            <person name="Mock T."/>
            <person name="Mueller-Roeber B."/>
            <person name="Pagarete A."/>
            <person name="Parker M."/>
            <person name="Probert I."/>
            <person name="Quesneville H."/>
            <person name="Raines C."/>
            <person name="Rensing S.A."/>
            <person name="Riano-Pachon D.M."/>
            <person name="Richier S."/>
            <person name="Rokitta S."/>
            <person name="Shiraiwa Y."/>
            <person name="Soanes D.M."/>
            <person name="van der Giezen M."/>
            <person name="Wahlund T.M."/>
            <person name="Williams B."/>
            <person name="Wilson W."/>
            <person name="Wolfe G."/>
            <person name="Wurch L.L."/>
        </authorList>
    </citation>
    <scope>NUCLEOTIDE SEQUENCE</scope>
</reference>
<evidence type="ECO:0000313" key="3">
    <source>
        <dbReference type="EnsemblProtists" id="EOD20483"/>
    </source>
</evidence>
<dbReference type="RefSeq" id="XP_005772912.1">
    <property type="nucleotide sequence ID" value="XM_005772855.1"/>
</dbReference>
<dbReference type="AlphaFoldDB" id="A0A0D3JAE8"/>
<dbReference type="HOGENOM" id="CLU_338164_0_0_1"/>
<dbReference type="InterPro" id="IPR036514">
    <property type="entry name" value="SGNH_hydro_sf"/>
</dbReference>
<evidence type="ECO:0008006" key="5">
    <source>
        <dbReference type="Google" id="ProtNLM"/>
    </source>
</evidence>